<dbReference type="Proteomes" id="UP001302349">
    <property type="component" value="Chromosome"/>
</dbReference>
<dbReference type="RefSeq" id="WP_317489882.1">
    <property type="nucleotide sequence ID" value="NZ_CP136051.1"/>
</dbReference>
<name>A0ABZ0IRJ0_9BACT</name>
<dbReference type="EMBL" id="CP136051">
    <property type="protein sequence ID" value="WOK07196.1"/>
    <property type="molecule type" value="Genomic_DNA"/>
</dbReference>
<keyword evidence="2" id="KW-1185">Reference proteome</keyword>
<protein>
    <submittedName>
        <fullName evidence="1">Uncharacterized protein</fullName>
    </submittedName>
</protein>
<proteinExistence type="predicted"/>
<accession>A0ABZ0IRJ0</accession>
<evidence type="ECO:0000313" key="1">
    <source>
        <dbReference type="EMBL" id="WOK07196.1"/>
    </source>
</evidence>
<evidence type="ECO:0000313" key="2">
    <source>
        <dbReference type="Proteomes" id="UP001302349"/>
    </source>
</evidence>
<sequence length="163" mass="18500">MFPLEKFICSYEIALRLKELQVPQESLFYRNSETEVSRDQVPTFTGEVDSLCSSFTSEELLQFLPLSIPIDKGIFVPNGKTYELISDEDLEEFRSEGALLISLQTVDDSEPFLTKYALGGRMVIAMKLQKGMFHNLLSWGETEADSRGRMVIQLIDDGILNFS</sequence>
<reference evidence="1 2" key="1">
    <citation type="journal article" date="2023" name="Microbiol. Resour. Announc.">
        <title>Complete Genome Sequence of Imperialibacter roseus strain P4T.</title>
        <authorList>
            <person name="Tizabi D.R."/>
            <person name="Bachvaroff T."/>
            <person name="Hill R.T."/>
        </authorList>
    </citation>
    <scope>NUCLEOTIDE SEQUENCE [LARGE SCALE GENOMIC DNA]</scope>
    <source>
        <strain evidence="1 2">P4T</strain>
    </source>
</reference>
<gene>
    <name evidence="1" type="ORF">RT717_00995</name>
</gene>
<organism evidence="1 2">
    <name type="scientific">Imperialibacter roseus</name>
    <dbReference type="NCBI Taxonomy" id="1324217"/>
    <lineage>
        <taxon>Bacteria</taxon>
        <taxon>Pseudomonadati</taxon>
        <taxon>Bacteroidota</taxon>
        <taxon>Cytophagia</taxon>
        <taxon>Cytophagales</taxon>
        <taxon>Flammeovirgaceae</taxon>
        <taxon>Imperialibacter</taxon>
    </lineage>
</organism>